<proteinExistence type="predicted"/>
<keyword evidence="2" id="KW-1185">Reference proteome</keyword>
<organism evidence="1 2">
    <name type="scientific">Brassica rapa subsp. trilocularis</name>
    <dbReference type="NCBI Taxonomy" id="1813537"/>
    <lineage>
        <taxon>Eukaryota</taxon>
        <taxon>Viridiplantae</taxon>
        <taxon>Streptophyta</taxon>
        <taxon>Embryophyta</taxon>
        <taxon>Tracheophyta</taxon>
        <taxon>Spermatophyta</taxon>
        <taxon>Magnoliopsida</taxon>
        <taxon>eudicotyledons</taxon>
        <taxon>Gunneridae</taxon>
        <taxon>Pentapetalae</taxon>
        <taxon>rosids</taxon>
        <taxon>malvids</taxon>
        <taxon>Brassicales</taxon>
        <taxon>Brassicaceae</taxon>
        <taxon>Brassiceae</taxon>
        <taxon>Brassica</taxon>
    </lineage>
</organism>
<name>A0ABQ7N601_BRACM</name>
<sequence length="106" mass="12278">MYHPKKILTEITKLSSTAPTSFPFNFYSCLEDEDLIIAAERMPNIKKNCLGTKGQFKESTLNSLEKTRTILPIQPSELRTLGQSYKKIHSEDRYVYHVSESRLLHM</sequence>
<accession>A0ABQ7N601</accession>
<dbReference type="Proteomes" id="UP000823674">
    <property type="component" value="Chromosome A03"/>
</dbReference>
<comment type="caution">
    <text evidence="1">The sequence shown here is derived from an EMBL/GenBank/DDBJ whole genome shotgun (WGS) entry which is preliminary data.</text>
</comment>
<evidence type="ECO:0000313" key="2">
    <source>
        <dbReference type="Proteomes" id="UP000823674"/>
    </source>
</evidence>
<evidence type="ECO:0000313" key="1">
    <source>
        <dbReference type="EMBL" id="KAG5406338.1"/>
    </source>
</evidence>
<dbReference type="EMBL" id="JADBGQ010000003">
    <property type="protein sequence ID" value="KAG5406338.1"/>
    <property type="molecule type" value="Genomic_DNA"/>
</dbReference>
<protein>
    <submittedName>
        <fullName evidence="1">Uncharacterized protein</fullName>
    </submittedName>
</protein>
<gene>
    <name evidence="1" type="primary">A03p049120.1_BraROA</name>
    <name evidence="1" type="ORF">IGI04_012457</name>
</gene>
<reference evidence="1 2" key="1">
    <citation type="submission" date="2021-03" db="EMBL/GenBank/DDBJ databases">
        <authorList>
            <person name="King G.J."/>
            <person name="Bancroft I."/>
            <person name="Baten A."/>
            <person name="Bloomfield J."/>
            <person name="Borpatragohain P."/>
            <person name="He Z."/>
            <person name="Irish N."/>
            <person name="Irwin J."/>
            <person name="Liu K."/>
            <person name="Mauleon R.P."/>
            <person name="Moore J."/>
            <person name="Morris R."/>
            <person name="Ostergaard L."/>
            <person name="Wang B."/>
            <person name="Wells R."/>
        </authorList>
    </citation>
    <scope>NUCLEOTIDE SEQUENCE [LARGE SCALE GENOMIC DNA]</scope>
    <source>
        <strain evidence="1">R-o-18</strain>
        <tissue evidence="1">Leaf</tissue>
    </source>
</reference>